<name>A0A4Y2LV63_ARAVE</name>
<reference evidence="1 2" key="1">
    <citation type="journal article" date="2019" name="Sci. Rep.">
        <title>Orb-weaving spider Araneus ventricosus genome elucidates the spidroin gene catalogue.</title>
        <authorList>
            <person name="Kono N."/>
            <person name="Nakamura H."/>
            <person name="Ohtoshi R."/>
            <person name="Moran D.A.P."/>
            <person name="Shinohara A."/>
            <person name="Yoshida Y."/>
            <person name="Fujiwara M."/>
            <person name="Mori M."/>
            <person name="Tomita M."/>
            <person name="Arakawa K."/>
        </authorList>
    </citation>
    <scope>NUCLEOTIDE SEQUENCE [LARGE SCALE GENOMIC DNA]</scope>
</reference>
<keyword evidence="2" id="KW-1185">Reference proteome</keyword>
<evidence type="ECO:0000313" key="1">
    <source>
        <dbReference type="EMBL" id="GBN17990.1"/>
    </source>
</evidence>
<organism evidence="1 2">
    <name type="scientific">Araneus ventricosus</name>
    <name type="common">Orbweaver spider</name>
    <name type="synonym">Epeira ventricosa</name>
    <dbReference type="NCBI Taxonomy" id="182803"/>
    <lineage>
        <taxon>Eukaryota</taxon>
        <taxon>Metazoa</taxon>
        <taxon>Ecdysozoa</taxon>
        <taxon>Arthropoda</taxon>
        <taxon>Chelicerata</taxon>
        <taxon>Arachnida</taxon>
        <taxon>Araneae</taxon>
        <taxon>Araneomorphae</taxon>
        <taxon>Entelegynae</taxon>
        <taxon>Araneoidea</taxon>
        <taxon>Araneidae</taxon>
        <taxon>Araneus</taxon>
    </lineage>
</organism>
<accession>A0A4Y2LV63</accession>
<dbReference type="AlphaFoldDB" id="A0A4Y2LV63"/>
<protein>
    <submittedName>
        <fullName evidence="1">Uncharacterized protein</fullName>
    </submittedName>
</protein>
<dbReference type="EMBL" id="BGPR01006324">
    <property type="protein sequence ID" value="GBN17990.1"/>
    <property type="molecule type" value="Genomic_DNA"/>
</dbReference>
<proteinExistence type="predicted"/>
<comment type="caution">
    <text evidence="1">The sequence shown here is derived from an EMBL/GenBank/DDBJ whole genome shotgun (WGS) entry which is preliminary data.</text>
</comment>
<evidence type="ECO:0000313" key="2">
    <source>
        <dbReference type="Proteomes" id="UP000499080"/>
    </source>
</evidence>
<dbReference type="Proteomes" id="UP000499080">
    <property type="component" value="Unassembled WGS sequence"/>
</dbReference>
<dbReference type="OrthoDB" id="7413819at2759"/>
<gene>
    <name evidence="1" type="ORF">AVEN_188982_1</name>
</gene>
<sequence length="190" mass="22089">MFVSSDMPSSSQNLSFVFISRVVQSTISSTFKDLKCAKLQVISPKASNFTTAYMNNSKQKCKCMQTRTGEILTSEDEIERLKTERENSNVISMQKKYLEMILQKIQLWRQSLTVGAWVKALYLREKSKPEFIGKIMAVEGDTCKMKYLQNLRWATFIFLAVDDTDYIKDDQIIKILNEPQFNNRGQFFEE</sequence>